<dbReference type="AlphaFoldDB" id="A0A024TYL9"/>
<evidence type="ECO:0000313" key="1">
    <source>
        <dbReference type="EMBL" id="ETV98402.1"/>
    </source>
</evidence>
<dbReference type="VEuPathDB" id="FungiDB:H310_08570"/>
<sequence length="66" mass="7257">MKHSNDTAVPTTTQLVTIVEAYLVQEDDVVKKPRNKSKVIAVPQYVIVADLNCTPFEDLPGQTSTV</sequence>
<name>A0A024TYL9_9STRA</name>
<dbReference type="EMBL" id="KI913969">
    <property type="protein sequence ID" value="ETV98402.1"/>
    <property type="molecule type" value="Genomic_DNA"/>
</dbReference>
<protein>
    <submittedName>
        <fullName evidence="1">Uncharacterized protein</fullName>
    </submittedName>
</protein>
<dbReference type="RefSeq" id="XP_008872599.1">
    <property type="nucleotide sequence ID" value="XM_008874377.1"/>
</dbReference>
<proteinExistence type="predicted"/>
<gene>
    <name evidence="1" type="ORF">H310_08570</name>
</gene>
<organism evidence="1">
    <name type="scientific">Aphanomyces invadans</name>
    <dbReference type="NCBI Taxonomy" id="157072"/>
    <lineage>
        <taxon>Eukaryota</taxon>
        <taxon>Sar</taxon>
        <taxon>Stramenopiles</taxon>
        <taxon>Oomycota</taxon>
        <taxon>Saprolegniomycetes</taxon>
        <taxon>Saprolegniales</taxon>
        <taxon>Verrucalvaceae</taxon>
        <taxon>Aphanomyces</taxon>
    </lineage>
</organism>
<dbReference type="GeneID" id="20085620"/>
<accession>A0A024TYL9</accession>
<reference evidence="1" key="1">
    <citation type="submission" date="2013-12" db="EMBL/GenBank/DDBJ databases">
        <title>The Genome Sequence of Aphanomyces invadans NJM9701.</title>
        <authorList>
            <consortium name="The Broad Institute Genomics Platform"/>
            <person name="Russ C."/>
            <person name="Tyler B."/>
            <person name="van West P."/>
            <person name="Dieguez-Uribeondo J."/>
            <person name="Young S.K."/>
            <person name="Zeng Q."/>
            <person name="Gargeya S."/>
            <person name="Fitzgerald M."/>
            <person name="Abouelleil A."/>
            <person name="Alvarado L."/>
            <person name="Chapman S.B."/>
            <person name="Gainer-Dewar J."/>
            <person name="Goldberg J."/>
            <person name="Griggs A."/>
            <person name="Gujja S."/>
            <person name="Hansen M."/>
            <person name="Howarth C."/>
            <person name="Imamovic A."/>
            <person name="Ireland A."/>
            <person name="Larimer J."/>
            <person name="McCowan C."/>
            <person name="Murphy C."/>
            <person name="Pearson M."/>
            <person name="Poon T.W."/>
            <person name="Priest M."/>
            <person name="Roberts A."/>
            <person name="Saif S."/>
            <person name="Shea T."/>
            <person name="Sykes S."/>
            <person name="Wortman J."/>
            <person name="Nusbaum C."/>
            <person name="Birren B."/>
        </authorList>
    </citation>
    <scope>NUCLEOTIDE SEQUENCE [LARGE SCALE GENOMIC DNA]</scope>
    <source>
        <strain evidence="1">NJM9701</strain>
    </source>
</reference>